<reference evidence="13" key="1">
    <citation type="journal article" date="2014" name="Proc. Natl. Acad. Sci. U.S.A.">
        <title>Extensive sampling of basidiomycete genomes demonstrates inadequacy of the white-rot/brown-rot paradigm for wood decay fungi.</title>
        <authorList>
            <person name="Riley R."/>
            <person name="Salamov A.A."/>
            <person name="Brown D.W."/>
            <person name="Nagy L.G."/>
            <person name="Floudas D."/>
            <person name="Held B.W."/>
            <person name="Levasseur A."/>
            <person name="Lombard V."/>
            <person name="Morin E."/>
            <person name="Otillar R."/>
            <person name="Lindquist E.A."/>
            <person name="Sun H."/>
            <person name="LaButti K.M."/>
            <person name="Schmutz J."/>
            <person name="Jabbour D."/>
            <person name="Luo H."/>
            <person name="Baker S.E."/>
            <person name="Pisabarro A.G."/>
            <person name="Walton J.D."/>
            <person name="Blanchette R.A."/>
            <person name="Henrissat B."/>
            <person name="Martin F."/>
            <person name="Cullen D."/>
            <person name="Hibbett D.S."/>
            <person name="Grigoriev I.V."/>
        </authorList>
    </citation>
    <scope>NUCLEOTIDE SEQUENCE [LARGE SCALE GENOMIC DNA]</scope>
    <source>
        <strain evidence="13">FD-172 SS1</strain>
    </source>
</reference>
<evidence type="ECO:0000256" key="6">
    <source>
        <dbReference type="ARBA" id="ARBA00023136"/>
    </source>
</evidence>
<evidence type="ECO:0000256" key="2">
    <source>
        <dbReference type="ARBA" id="ARBA00022692"/>
    </source>
</evidence>
<dbReference type="Proteomes" id="UP000027195">
    <property type="component" value="Unassembled WGS sequence"/>
</dbReference>
<evidence type="ECO:0000256" key="11">
    <source>
        <dbReference type="SAM" id="SignalP"/>
    </source>
</evidence>
<evidence type="ECO:0008006" key="14">
    <source>
        <dbReference type="Google" id="ProtNLM"/>
    </source>
</evidence>
<evidence type="ECO:0000256" key="4">
    <source>
        <dbReference type="ARBA" id="ARBA00022824"/>
    </source>
</evidence>
<dbReference type="Pfam" id="PF03896">
    <property type="entry name" value="TRAP_alpha"/>
    <property type="match status" value="1"/>
</dbReference>
<comment type="function">
    <text evidence="7">Is probably involved in a pathway contributing to genomic integrity.</text>
</comment>
<dbReference type="InParanoid" id="A0A067MWI2"/>
<dbReference type="PANTHER" id="PTHR12924:SF0">
    <property type="entry name" value="TRANSLOCON-ASSOCIATED PROTEIN SUBUNIT ALPHA"/>
    <property type="match status" value="1"/>
</dbReference>
<keyword evidence="6 10" id="KW-0472">Membrane</keyword>
<feature type="region of interest" description="Disordered" evidence="9">
    <location>
        <begin position="185"/>
        <end position="245"/>
    </location>
</feature>
<name>A0A067MWI2_BOTB1</name>
<proteinExistence type="inferred from homology"/>
<evidence type="ECO:0000256" key="5">
    <source>
        <dbReference type="ARBA" id="ARBA00022989"/>
    </source>
</evidence>
<dbReference type="HOGENOM" id="CLU_068820_1_0_1"/>
<dbReference type="InterPro" id="IPR005595">
    <property type="entry name" value="TRAP_alpha"/>
</dbReference>
<comment type="similarity">
    <text evidence="8">Belongs to the IRC22 family.</text>
</comment>
<sequence length="245" mass="26222">MRLFSLLFGASIFASTLAAVASETTETPVLPEIVASAEFAESNPFGHVVNGERNQMLVTVENKSPANITLVGFGGSFAHAETGRHLRNTTTQAYNVVLPGGTKASLPYLFYSEITPSDVRLTLWADIADGSEKHRVIAHDSIVTVVEPEASIFDLKLLSVYIIVAGLLGGGSYLAYQSFLTPQQKKKPQVSAPVGPVTATGAGGYQEEWIPEHHLKSRKTGKKEPGAVSSGDESGPEKRKGKKRN</sequence>
<evidence type="ECO:0000256" key="3">
    <source>
        <dbReference type="ARBA" id="ARBA00022729"/>
    </source>
</evidence>
<keyword evidence="4" id="KW-0256">Endoplasmic reticulum</keyword>
<keyword evidence="5 10" id="KW-1133">Transmembrane helix</keyword>
<dbReference type="PANTHER" id="PTHR12924">
    <property type="entry name" value="TRANSLOCON-ASSOCIATED PROTEIN, ALPHA SUBUNIT"/>
    <property type="match status" value="1"/>
</dbReference>
<accession>A0A067MWI2</accession>
<organism evidence="12 13">
    <name type="scientific">Botryobasidium botryosum (strain FD-172 SS1)</name>
    <dbReference type="NCBI Taxonomy" id="930990"/>
    <lineage>
        <taxon>Eukaryota</taxon>
        <taxon>Fungi</taxon>
        <taxon>Dikarya</taxon>
        <taxon>Basidiomycota</taxon>
        <taxon>Agaricomycotina</taxon>
        <taxon>Agaricomycetes</taxon>
        <taxon>Cantharellales</taxon>
        <taxon>Botryobasidiaceae</taxon>
        <taxon>Botryobasidium</taxon>
    </lineage>
</organism>
<evidence type="ECO:0000256" key="10">
    <source>
        <dbReference type="SAM" id="Phobius"/>
    </source>
</evidence>
<evidence type="ECO:0000256" key="9">
    <source>
        <dbReference type="SAM" id="MobiDB-lite"/>
    </source>
</evidence>
<dbReference type="AlphaFoldDB" id="A0A067MWI2"/>
<evidence type="ECO:0000256" key="7">
    <source>
        <dbReference type="ARBA" id="ARBA00037565"/>
    </source>
</evidence>
<comment type="subcellular location">
    <subcellularLocation>
        <location evidence="1">Endoplasmic reticulum membrane</location>
        <topology evidence="1">Single-pass type I membrane protein</topology>
    </subcellularLocation>
</comment>
<evidence type="ECO:0000256" key="1">
    <source>
        <dbReference type="ARBA" id="ARBA00004115"/>
    </source>
</evidence>
<evidence type="ECO:0000313" key="12">
    <source>
        <dbReference type="EMBL" id="KDQ15881.1"/>
    </source>
</evidence>
<keyword evidence="2 10" id="KW-0812">Transmembrane</keyword>
<keyword evidence="13" id="KW-1185">Reference proteome</keyword>
<evidence type="ECO:0000313" key="13">
    <source>
        <dbReference type="Proteomes" id="UP000027195"/>
    </source>
</evidence>
<dbReference type="GO" id="GO:0005789">
    <property type="term" value="C:endoplasmic reticulum membrane"/>
    <property type="evidence" value="ECO:0007669"/>
    <property type="project" value="UniProtKB-SubCell"/>
</dbReference>
<dbReference type="OrthoDB" id="1926781at2759"/>
<protein>
    <recommendedName>
        <fullName evidence="14">Translocon-associated protein subunit alpha</fullName>
    </recommendedName>
</protein>
<feature type="signal peptide" evidence="11">
    <location>
        <begin position="1"/>
        <end position="18"/>
    </location>
</feature>
<keyword evidence="3 11" id="KW-0732">Signal</keyword>
<gene>
    <name evidence="12" type="ORF">BOTBODRAFT_31337</name>
</gene>
<dbReference type="EMBL" id="KL198030">
    <property type="protein sequence ID" value="KDQ15881.1"/>
    <property type="molecule type" value="Genomic_DNA"/>
</dbReference>
<feature type="chain" id="PRO_5001641707" description="Translocon-associated protein subunit alpha" evidence="11">
    <location>
        <begin position="19"/>
        <end position="245"/>
    </location>
</feature>
<evidence type="ECO:0000256" key="8">
    <source>
        <dbReference type="ARBA" id="ARBA00038311"/>
    </source>
</evidence>
<feature type="transmembrane region" description="Helical" evidence="10">
    <location>
        <begin position="158"/>
        <end position="176"/>
    </location>
</feature>